<keyword evidence="2" id="KW-0808">Transferase</keyword>
<dbReference type="Pfam" id="PF00814">
    <property type="entry name" value="TsaD"/>
    <property type="match status" value="1"/>
</dbReference>
<dbReference type="SUPFAM" id="SSF53067">
    <property type="entry name" value="Actin-like ATPase domain"/>
    <property type="match status" value="2"/>
</dbReference>
<dbReference type="PANTHER" id="PTHR11735:SF11">
    <property type="entry name" value="TRNA THREONYLCARBAMOYLADENOSINE BIOSYNTHESIS PROTEIN TSAB"/>
    <property type="match status" value="1"/>
</dbReference>
<dbReference type="InterPro" id="IPR022496">
    <property type="entry name" value="T6A_TsaB"/>
</dbReference>
<accession>A0A317T367</accession>
<organism evidence="2 3">
    <name type="scientific">Prosthecochloris marina</name>
    <dbReference type="NCBI Taxonomy" id="2017681"/>
    <lineage>
        <taxon>Bacteria</taxon>
        <taxon>Pseudomonadati</taxon>
        <taxon>Chlorobiota</taxon>
        <taxon>Chlorobiia</taxon>
        <taxon>Chlorobiales</taxon>
        <taxon>Chlorobiaceae</taxon>
        <taxon>Prosthecochloris</taxon>
    </lineage>
</organism>
<evidence type="ECO:0000259" key="1">
    <source>
        <dbReference type="Pfam" id="PF00814"/>
    </source>
</evidence>
<dbReference type="GO" id="GO:0002949">
    <property type="term" value="P:tRNA threonylcarbamoyladenosine modification"/>
    <property type="evidence" value="ECO:0007669"/>
    <property type="project" value="InterPro"/>
</dbReference>
<reference evidence="3" key="1">
    <citation type="submission" date="2017-10" db="EMBL/GenBank/DDBJ databases">
        <authorList>
            <person name="Gaisin V.A."/>
            <person name="Rysina M.S."/>
            <person name="Grouzdev D.S."/>
        </authorList>
    </citation>
    <scope>NUCLEOTIDE SEQUENCE [LARGE SCALE GENOMIC DNA]</scope>
    <source>
        <strain evidence="3">V1</strain>
    </source>
</reference>
<dbReference type="AlphaFoldDB" id="A0A317T367"/>
<dbReference type="GO" id="GO:0016740">
    <property type="term" value="F:transferase activity"/>
    <property type="evidence" value="ECO:0007669"/>
    <property type="project" value="UniProtKB-KW"/>
</dbReference>
<dbReference type="CDD" id="cd24032">
    <property type="entry name" value="ASKHA_NBD_TsaB"/>
    <property type="match status" value="1"/>
</dbReference>
<dbReference type="InterPro" id="IPR043129">
    <property type="entry name" value="ATPase_NBD"/>
</dbReference>
<protein>
    <submittedName>
        <fullName evidence="2">tRNA (Adenosine(37)-N6)-threonylcarbamoyltransferase complex dimerization subunit type 1 TsaB</fullName>
    </submittedName>
</protein>
<dbReference type="Proteomes" id="UP000246278">
    <property type="component" value="Unassembled WGS sequence"/>
</dbReference>
<dbReference type="OrthoDB" id="9784166at2"/>
<sequence>MKCFLSFLTFDFFLLTFSFSHRILAIECTHQCVSVAVGGPEGIVEETVWEWQRTAESIIPLVDKVLASAEIAVSDIDLLALSSGPGSFTSLRIGMATAKGLAYGTAAPLVTVSTMEALAKSARDRVDSPFLVPAIPARKGEFYYALYASKDDGLEEIEKTTYAPVDRMKDFLELRKGRCAVVVRDISPLQQVCRAAGVGAVKADFFTAASLIPLANKKYTAGEISSLETVIPDYQQKFRPKKQGRK</sequence>
<gene>
    <name evidence="2" type="primary">tsaB</name>
    <name evidence="2" type="ORF">CR164_11850</name>
</gene>
<dbReference type="InterPro" id="IPR000905">
    <property type="entry name" value="Gcp-like_dom"/>
</dbReference>
<name>A0A317T367_9CHLB</name>
<comment type="caution">
    <text evidence="2">The sequence shown here is derived from an EMBL/GenBank/DDBJ whole genome shotgun (WGS) entry which is preliminary data.</text>
</comment>
<proteinExistence type="predicted"/>
<evidence type="ECO:0000313" key="2">
    <source>
        <dbReference type="EMBL" id="PWW81074.1"/>
    </source>
</evidence>
<keyword evidence="3" id="KW-1185">Reference proteome</keyword>
<dbReference type="GO" id="GO:0005829">
    <property type="term" value="C:cytosol"/>
    <property type="evidence" value="ECO:0007669"/>
    <property type="project" value="TreeGrafter"/>
</dbReference>
<dbReference type="Gene3D" id="3.30.420.40">
    <property type="match status" value="2"/>
</dbReference>
<evidence type="ECO:0000313" key="3">
    <source>
        <dbReference type="Proteomes" id="UP000246278"/>
    </source>
</evidence>
<feature type="domain" description="Gcp-like" evidence="1">
    <location>
        <begin position="55"/>
        <end position="169"/>
    </location>
</feature>
<dbReference type="PANTHER" id="PTHR11735">
    <property type="entry name" value="TRNA N6-ADENOSINE THREONYLCARBAMOYLTRANSFERASE"/>
    <property type="match status" value="1"/>
</dbReference>
<dbReference type="EMBL" id="PDNZ01000010">
    <property type="protein sequence ID" value="PWW81074.1"/>
    <property type="molecule type" value="Genomic_DNA"/>
</dbReference>
<dbReference type="NCBIfam" id="TIGR03725">
    <property type="entry name" value="T6A_YeaZ"/>
    <property type="match status" value="1"/>
</dbReference>